<feature type="transmembrane region" description="Helical" evidence="2">
    <location>
        <begin position="53"/>
        <end position="69"/>
    </location>
</feature>
<accession>A0AA37TKY1</accession>
<feature type="region of interest" description="Disordered" evidence="1">
    <location>
        <begin position="1"/>
        <end position="20"/>
    </location>
</feature>
<evidence type="ECO:0000256" key="2">
    <source>
        <dbReference type="SAM" id="Phobius"/>
    </source>
</evidence>
<feature type="transmembrane region" description="Helical" evidence="2">
    <location>
        <begin position="270"/>
        <end position="291"/>
    </location>
</feature>
<dbReference type="Proteomes" id="UP001157440">
    <property type="component" value="Unassembled WGS sequence"/>
</dbReference>
<evidence type="ECO:0000256" key="1">
    <source>
        <dbReference type="SAM" id="MobiDB-lite"/>
    </source>
</evidence>
<keyword evidence="2" id="KW-0472">Membrane</keyword>
<dbReference type="GO" id="GO:0016747">
    <property type="term" value="F:acyltransferase activity, transferring groups other than amino-acyl groups"/>
    <property type="evidence" value="ECO:0007669"/>
    <property type="project" value="InterPro"/>
</dbReference>
<feature type="transmembrane region" description="Helical" evidence="2">
    <location>
        <begin position="219"/>
        <end position="242"/>
    </location>
</feature>
<proteinExistence type="predicted"/>
<keyword evidence="2" id="KW-1133">Transmembrane helix</keyword>
<sequence length="391" mass="41731">MTPSPVSQRPAASPYGDRSSDAARLDAFKGLFIALIVAGHNHTFEAVAGEARGGLYLVHVAMFLLLPFLRPRSEWSRLGWADGLVRYGWPMVVFCTLYAGLFALFSGRSPGEAVLDVPYAALAMSAPAFERVTGLQILWFLPALIGLRFALKLLGAAAMPSLRLLLVLAFAAHLFVGLLPQAWLQVTPLGWPIVAYMLFPGLVAHALQSGGFRIPLRQVGPALLVAILLAVLYRHAGAVFGASPSAPLFSLGKLEVPSIAEPVRLLAADAAQLIVLFSGLTLCGLAAMQIIFADLGRHSLEIYLFHQPIYIALLTASRKLGIAAGDIGMGLVLFALTLALAFAMARLLAGFPRLRRLLFPHGAPDLRRLSAPRVGAAVPIRARASDTPAGR</sequence>
<dbReference type="Pfam" id="PF01757">
    <property type="entry name" value="Acyl_transf_3"/>
    <property type="match status" value="1"/>
</dbReference>
<feature type="domain" description="Acyltransferase 3" evidence="3">
    <location>
        <begin position="24"/>
        <end position="345"/>
    </location>
</feature>
<reference evidence="5" key="1">
    <citation type="journal article" date="2019" name="Int. J. Syst. Evol. Microbiol.">
        <title>The Global Catalogue of Microorganisms (GCM) 10K type strain sequencing project: providing services to taxonomists for standard genome sequencing and annotation.</title>
        <authorList>
            <consortium name="The Broad Institute Genomics Platform"/>
            <consortium name="The Broad Institute Genome Sequencing Center for Infectious Disease"/>
            <person name="Wu L."/>
            <person name="Ma J."/>
        </authorList>
    </citation>
    <scope>NUCLEOTIDE SEQUENCE [LARGE SCALE GENOMIC DNA]</scope>
    <source>
        <strain evidence="5">NBRC 103632</strain>
    </source>
</reference>
<comment type="caution">
    <text evidence="4">The sequence shown here is derived from an EMBL/GenBank/DDBJ whole genome shotgun (WGS) entry which is preliminary data.</text>
</comment>
<organism evidence="4 5">
    <name type="scientific">Methylobacterium tardum</name>
    <dbReference type="NCBI Taxonomy" id="374432"/>
    <lineage>
        <taxon>Bacteria</taxon>
        <taxon>Pseudomonadati</taxon>
        <taxon>Pseudomonadota</taxon>
        <taxon>Alphaproteobacteria</taxon>
        <taxon>Hyphomicrobiales</taxon>
        <taxon>Methylobacteriaceae</taxon>
        <taxon>Methylobacterium</taxon>
    </lineage>
</organism>
<keyword evidence="2" id="KW-0812">Transmembrane</keyword>
<evidence type="ECO:0000313" key="4">
    <source>
        <dbReference type="EMBL" id="GLS71852.1"/>
    </source>
</evidence>
<dbReference type="RefSeq" id="WP_238196806.1">
    <property type="nucleotide sequence ID" value="NZ_BPQZ01000013.1"/>
</dbReference>
<evidence type="ECO:0000259" key="3">
    <source>
        <dbReference type="Pfam" id="PF01757"/>
    </source>
</evidence>
<feature type="transmembrane region" description="Helical" evidence="2">
    <location>
        <begin position="162"/>
        <end position="183"/>
    </location>
</feature>
<dbReference type="InterPro" id="IPR002656">
    <property type="entry name" value="Acyl_transf_3_dom"/>
</dbReference>
<gene>
    <name evidence="4" type="ORF">GCM10007890_38650</name>
</gene>
<feature type="transmembrane region" description="Helical" evidence="2">
    <location>
        <begin position="128"/>
        <end position="150"/>
    </location>
</feature>
<name>A0AA37TKY1_9HYPH</name>
<feature type="transmembrane region" description="Helical" evidence="2">
    <location>
        <begin position="89"/>
        <end position="108"/>
    </location>
</feature>
<dbReference type="AlphaFoldDB" id="A0AA37TKY1"/>
<feature type="transmembrane region" description="Helical" evidence="2">
    <location>
        <begin position="189"/>
        <end position="207"/>
    </location>
</feature>
<keyword evidence="5" id="KW-1185">Reference proteome</keyword>
<feature type="transmembrane region" description="Helical" evidence="2">
    <location>
        <begin position="327"/>
        <end position="349"/>
    </location>
</feature>
<protein>
    <recommendedName>
        <fullName evidence="3">Acyltransferase 3 domain-containing protein</fullName>
    </recommendedName>
</protein>
<dbReference type="EMBL" id="BSPL01000019">
    <property type="protein sequence ID" value="GLS71852.1"/>
    <property type="molecule type" value="Genomic_DNA"/>
</dbReference>
<evidence type="ECO:0000313" key="5">
    <source>
        <dbReference type="Proteomes" id="UP001157440"/>
    </source>
</evidence>